<dbReference type="InterPro" id="IPR012677">
    <property type="entry name" value="Nucleotide-bd_a/b_plait_sf"/>
</dbReference>
<dbReference type="Proteomes" id="UP000076722">
    <property type="component" value="Unassembled WGS sequence"/>
</dbReference>
<dbReference type="AlphaFoldDB" id="A0A165AM59"/>
<dbReference type="OrthoDB" id="5541797at2759"/>
<sequence>MAAKPLRALRQSLGAAPSRLGQPPIVRKPETRTTIVAENVPLSATREDILRMIMKCNAQNIVGVSINYERFRPTGEATIRVRRPQDLYPALYALKNASISHYFLHFKPTHDIVPIRPRTRGAKGRQEAIQRGLITGDGPDAGIAERGKSVVIWGLPPRVRLDKLREFLNNGRLSSEPTLAVVDPPPDGYSSTSRVLVQTKSISDAHRLVRDFHRTFYTPETFGEAYEIRAQVVY</sequence>
<proteinExistence type="predicted"/>
<dbReference type="InterPro" id="IPR035979">
    <property type="entry name" value="RBD_domain_sf"/>
</dbReference>
<organism evidence="1 2">
    <name type="scientific">Sistotremastrum niveocremeum HHB9708</name>
    <dbReference type="NCBI Taxonomy" id="1314777"/>
    <lineage>
        <taxon>Eukaryota</taxon>
        <taxon>Fungi</taxon>
        <taxon>Dikarya</taxon>
        <taxon>Basidiomycota</taxon>
        <taxon>Agaricomycotina</taxon>
        <taxon>Agaricomycetes</taxon>
        <taxon>Sistotremastrales</taxon>
        <taxon>Sistotremastraceae</taxon>
        <taxon>Sertulicium</taxon>
        <taxon>Sertulicium niveocremeum</taxon>
    </lineage>
</organism>
<reference evidence="1 2" key="1">
    <citation type="journal article" date="2016" name="Mol. Biol. Evol.">
        <title>Comparative Genomics of Early-Diverging Mushroom-Forming Fungi Provides Insights into the Origins of Lignocellulose Decay Capabilities.</title>
        <authorList>
            <person name="Nagy L.G."/>
            <person name="Riley R."/>
            <person name="Tritt A."/>
            <person name="Adam C."/>
            <person name="Daum C."/>
            <person name="Floudas D."/>
            <person name="Sun H."/>
            <person name="Yadav J.S."/>
            <person name="Pangilinan J."/>
            <person name="Larsson K.H."/>
            <person name="Matsuura K."/>
            <person name="Barry K."/>
            <person name="Labutti K."/>
            <person name="Kuo R."/>
            <person name="Ohm R.A."/>
            <person name="Bhattacharya S.S."/>
            <person name="Shirouzu T."/>
            <person name="Yoshinaga Y."/>
            <person name="Martin F.M."/>
            <person name="Grigoriev I.V."/>
            <person name="Hibbett D.S."/>
        </authorList>
    </citation>
    <scope>NUCLEOTIDE SEQUENCE [LARGE SCALE GENOMIC DNA]</scope>
    <source>
        <strain evidence="1 2">HHB9708</strain>
    </source>
</reference>
<evidence type="ECO:0008006" key="3">
    <source>
        <dbReference type="Google" id="ProtNLM"/>
    </source>
</evidence>
<gene>
    <name evidence="1" type="ORF">SISNIDRAFT_480819</name>
</gene>
<accession>A0A165AM59</accession>
<evidence type="ECO:0000313" key="2">
    <source>
        <dbReference type="Proteomes" id="UP000076722"/>
    </source>
</evidence>
<protein>
    <recommendedName>
        <fullName evidence="3">RRM domain-containing protein</fullName>
    </recommendedName>
</protein>
<dbReference type="SUPFAM" id="SSF54928">
    <property type="entry name" value="RNA-binding domain, RBD"/>
    <property type="match status" value="1"/>
</dbReference>
<dbReference type="EMBL" id="KV419394">
    <property type="protein sequence ID" value="KZS99256.1"/>
    <property type="molecule type" value="Genomic_DNA"/>
</dbReference>
<dbReference type="GO" id="GO:0003676">
    <property type="term" value="F:nucleic acid binding"/>
    <property type="evidence" value="ECO:0007669"/>
    <property type="project" value="InterPro"/>
</dbReference>
<keyword evidence="2" id="KW-1185">Reference proteome</keyword>
<name>A0A165AM59_9AGAM</name>
<evidence type="ECO:0000313" key="1">
    <source>
        <dbReference type="EMBL" id="KZS99256.1"/>
    </source>
</evidence>
<dbReference type="Gene3D" id="3.30.70.330">
    <property type="match status" value="1"/>
</dbReference>